<feature type="transmembrane region" description="Helical" evidence="5">
    <location>
        <begin position="87"/>
        <end position="105"/>
    </location>
</feature>
<proteinExistence type="predicted"/>
<feature type="transmembrane region" description="Helical" evidence="5">
    <location>
        <begin position="111"/>
        <end position="131"/>
    </location>
</feature>
<evidence type="ECO:0000256" key="4">
    <source>
        <dbReference type="ARBA" id="ARBA00023136"/>
    </source>
</evidence>
<keyword evidence="3 5" id="KW-1133">Transmembrane helix</keyword>
<feature type="transmembrane region" description="Helical" evidence="5">
    <location>
        <begin position="143"/>
        <end position="164"/>
    </location>
</feature>
<feature type="transmembrane region" description="Helical" evidence="5">
    <location>
        <begin position="176"/>
        <end position="199"/>
    </location>
</feature>
<name>A0A1G6LMW0_9ACTN</name>
<evidence type="ECO:0000256" key="2">
    <source>
        <dbReference type="ARBA" id="ARBA00022692"/>
    </source>
</evidence>
<feature type="transmembrane region" description="Helical" evidence="5">
    <location>
        <begin position="395"/>
        <end position="418"/>
    </location>
</feature>
<comment type="subcellular location">
    <subcellularLocation>
        <location evidence="1">Cell membrane</location>
        <topology evidence="1">Multi-pass membrane protein</topology>
    </subcellularLocation>
</comment>
<dbReference type="PANTHER" id="PTHR11360:SF284">
    <property type="entry name" value="EG:103B4.3 PROTEIN-RELATED"/>
    <property type="match status" value="1"/>
</dbReference>
<dbReference type="GO" id="GO:0022857">
    <property type="term" value="F:transmembrane transporter activity"/>
    <property type="evidence" value="ECO:0007669"/>
    <property type="project" value="InterPro"/>
</dbReference>
<protein>
    <submittedName>
        <fullName evidence="7">Sugar phosphate permease</fullName>
    </submittedName>
</protein>
<feature type="transmembrane region" description="Helical" evidence="5">
    <location>
        <begin position="56"/>
        <end position="75"/>
    </location>
</feature>
<dbReference type="STRING" id="604330.SAMN04489857_1314"/>
<keyword evidence="8" id="KW-1185">Reference proteome</keyword>
<dbReference type="InterPro" id="IPR020846">
    <property type="entry name" value="MFS_dom"/>
</dbReference>
<organism evidence="7 8">
    <name type="scientific">Parafannyhessea umbonata</name>
    <dbReference type="NCBI Taxonomy" id="604330"/>
    <lineage>
        <taxon>Bacteria</taxon>
        <taxon>Bacillati</taxon>
        <taxon>Actinomycetota</taxon>
        <taxon>Coriobacteriia</taxon>
        <taxon>Coriobacteriales</taxon>
        <taxon>Atopobiaceae</taxon>
        <taxon>Parafannyhessea</taxon>
    </lineage>
</organism>
<reference evidence="8" key="1">
    <citation type="submission" date="2016-10" db="EMBL/GenBank/DDBJ databases">
        <authorList>
            <person name="Varghese N."/>
            <person name="Submissions S."/>
        </authorList>
    </citation>
    <scope>NUCLEOTIDE SEQUENCE [LARGE SCALE GENOMIC DNA]</scope>
    <source>
        <strain evidence="8">DSM 22619</strain>
    </source>
</reference>
<feature type="transmembrane region" description="Helical" evidence="5">
    <location>
        <begin position="366"/>
        <end position="389"/>
    </location>
</feature>
<evidence type="ECO:0000256" key="5">
    <source>
        <dbReference type="SAM" id="Phobius"/>
    </source>
</evidence>
<evidence type="ECO:0000313" key="8">
    <source>
        <dbReference type="Proteomes" id="UP000198528"/>
    </source>
</evidence>
<dbReference type="Pfam" id="PF07690">
    <property type="entry name" value="MFS_1"/>
    <property type="match status" value="1"/>
</dbReference>
<accession>A0A1G6LMW0</accession>
<keyword evidence="4 5" id="KW-0472">Membrane</keyword>
<dbReference type="PANTHER" id="PTHR11360">
    <property type="entry name" value="MONOCARBOXYLATE TRANSPORTER"/>
    <property type="match status" value="1"/>
</dbReference>
<dbReference type="InterPro" id="IPR011701">
    <property type="entry name" value="MFS"/>
</dbReference>
<feature type="transmembrane region" description="Helical" evidence="5">
    <location>
        <begin position="17"/>
        <end position="44"/>
    </location>
</feature>
<dbReference type="AlphaFoldDB" id="A0A1G6LMW0"/>
<dbReference type="SUPFAM" id="SSF103473">
    <property type="entry name" value="MFS general substrate transporter"/>
    <property type="match status" value="1"/>
</dbReference>
<dbReference type="EMBL" id="FMZL01000015">
    <property type="protein sequence ID" value="SDC44551.1"/>
    <property type="molecule type" value="Genomic_DNA"/>
</dbReference>
<feature type="transmembrane region" description="Helical" evidence="5">
    <location>
        <begin position="240"/>
        <end position="260"/>
    </location>
</feature>
<dbReference type="InterPro" id="IPR050327">
    <property type="entry name" value="Proton-linked_MCT"/>
</dbReference>
<dbReference type="RefSeq" id="WP_090846906.1">
    <property type="nucleotide sequence ID" value="NZ_FMZL01000015.1"/>
</dbReference>
<evidence type="ECO:0000313" key="7">
    <source>
        <dbReference type="EMBL" id="SDC44551.1"/>
    </source>
</evidence>
<gene>
    <name evidence="7" type="ORF">SAMN04487824_11533</name>
</gene>
<dbReference type="InterPro" id="IPR036259">
    <property type="entry name" value="MFS_trans_sf"/>
</dbReference>
<evidence type="ECO:0000256" key="3">
    <source>
        <dbReference type="ARBA" id="ARBA00022989"/>
    </source>
</evidence>
<dbReference type="PROSITE" id="PS50850">
    <property type="entry name" value="MFS"/>
    <property type="match status" value="1"/>
</dbReference>
<dbReference type="Gene3D" id="1.20.1250.20">
    <property type="entry name" value="MFS general substrate transporter like domains"/>
    <property type="match status" value="2"/>
</dbReference>
<dbReference type="GO" id="GO:0005886">
    <property type="term" value="C:plasma membrane"/>
    <property type="evidence" value="ECO:0007669"/>
    <property type="project" value="UniProtKB-SubCell"/>
</dbReference>
<feature type="transmembrane region" description="Helical" evidence="5">
    <location>
        <begin position="280"/>
        <end position="299"/>
    </location>
</feature>
<dbReference type="Proteomes" id="UP000198528">
    <property type="component" value="Unassembled WGS sequence"/>
</dbReference>
<sequence length="423" mass="43794">MTETANAQGGKSGGFHYAYLIVLSCIMITCLPCALALSCAGIFFTPVSEYLGVARAQFTLYFSILNIAMMLTLPVAGKLMGKSDLRVVLSAGVALTGAGLLLMGRCSALRQFYLCGAVMGVGVAPLIYLAVPTLINAWCVKRVGFFVGLCMAFTGIGGVIFNPVGTALIQSGGEGWRLAYTVFGIITLVGTLPFTLFVVRSKPKDKGLLPLGAGEATDASRSAAESGGVIAAKAMHMPAFWALVVFCGIITLNQTIYQFLPSYALSFSSSLPQVAAASGVVASAAMAGQAIGKVLLGIVNDRSLRAGVFVGMGCGVAGVLVMWLLPSTLALLLAGAFLFGIVYAQTVVQTPLLVRYAFGSADYPAIYSRVSMAGSLMSAVAAVFWSLVIDSAGGFPLMFVLGIVCMAICLASALFAIAHKAEA</sequence>
<evidence type="ECO:0000259" key="6">
    <source>
        <dbReference type="PROSITE" id="PS50850"/>
    </source>
</evidence>
<keyword evidence="2 5" id="KW-0812">Transmembrane</keyword>
<feature type="transmembrane region" description="Helical" evidence="5">
    <location>
        <begin position="331"/>
        <end position="354"/>
    </location>
</feature>
<feature type="transmembrane region" description="Helical" evidence="5">
    <location>
        <begin position="306"/>
        <end position="325"/>
    </location>
</feature>
<feature type="domain" description="Major facilitator superfamily (MFS) profile" evidence="6">
    <location>
        <begin position="18"/>
        <end position="423"/>
    </location>
</feature>
<evidence type="ECO:0000256" key="1">
    <source>
        <dbReference type="ARBA" id="ARBA00004651"/>
    </source>
</evidence>